<dbReference type="InterPro" id="IPR000868">
    <property type="entry name" value="Isochorismatase-like_dom"/>
</dbReference>
<gene>
    <name evidence="3" type="ORF">CH371_11985</name>
</gene>
<evidence type="ECO:0000313" key="4">
    <source>
        <dbReference type="Proteomes" id="UP000231912"/>
    </source>
</evidence>
<evidence type="ECO:0000256" key="1">
    <source>
        <dbReference type="ARBA" id="ARBA00022801"/>
    </source>
</evidence>
<organism evidence="3 4">
    <name type="scientific">Leptospira wolffii</name>
    <dbReference type="NCBI Taxonomy" id="409998"/>
    <lineage>
        <taxon>Bacteria</taxon>
        <taxon>Pseudomonadati</taxon>
        <taxon>Spirochaetota</taxon>
        <taxon>Spirochaetia</taxon>
        <taxon>Leptospirales</taxon>
        <taxon>Leptospiraceae</taxon>
        <taxon>Leptospira</taxon>
    </lineage>
</organism>
<dbReference type="InterPro" id="IPR050272">
    <property type="entry name" value="Isochorismatase-like_hydrls"/>
</dbReference>
<evidence type="ECO:0000259" key="2">
    <source>
        <dbReference type="Pfam" id="PF00857"/>
    </source>
</evidence>
<proteinExistence type="predicted"/>
<dbReference type="CDD" id="cd00431">
    <property type="entry name" value="cysteine_hydrolases"/>
    <property type="match status" value="1"/>
</dbReference>
<dbReference type="SUPFAM" id="SSF52499">
    <property type="entry name" value="Isochorismatase-like hydrolases"/>
    <property type="match status" value="1"/>
</dbReference>
<name>A0A2M9ZBC1_9LEPT</name>
<dbReference type="Proteomes" id="UP000231912">
    <property type="component" value="Unassembled WGS sequence"/>
</dbReference>
<sequence>MFRISILTLIVAFLIPFEGNLKADPKPSLDPGKTAVLIMDYQNAIVNGGYVKDPNQLVEKANRVLSIARKKGLPVIYIIVGFRPGYPEIHPNNSMFGAIKKSGGLGGKDPKALDIHPGVSPEAEDIIVTKHRVGAFLGTDLDMILRAKGVNTLVLFGIATSGVVLSTVRYSADADYKNIILADLCSDRDPEVHRTLMEKVFPRQADLISSDEFLDLLSSSSK</sequence>
<reference evidence="3 4" key="1">
    <citation type="submission" date="2017-07" db="EMBL/GenBank/DDBJ databases">
        <title>Leptospira spp. isolated from tropical soils.</title>
        <authorList>
            <person name="Thibeaux R."/>
            <person name="Iraola G."/>
            <person name="Ferres I."/>
            <person name="Bierque E."/>
            <person name="Girault D."/>
            <person name="Soupe-Gilbert M.-E."/>
            <person name="Picardeau M."/>
            <person name="Goarant C."/>
        </authorList>
    </citation>
    <scope>NUCLEOTIDE SEQUENCE [LARGE SCALE GENOMIC DNA]</scope>
    <source>
        <strain evidence="3 4">FH2-C-A2</strain>
    </source>
</reference>
<dbReference type="GO" id="GO:0016787">
    <property type="term" value="F:hydrolase activity"/>
    <property type="evidence" value="ECO:0007669"/>
    <property type="project" value="UniProtKB-KW"/>
</dbReference>
<accession>A0A2M9ZBC1</accession>
<dbReference type="Gene3D" id="3.40.50.850">
    <property type="entry name" value="Isochorismatase-like"/>
    <property type="match status" value="1"/>
</dbReference>
<dbReference type="InterPro" id="IPR036380">
    <property type="entry name" value="Isochorismatase-like_sf"/>
</dbReference>
<dbReference type="PANTHER" id="PTHR43540">
    <property type="entry name" value="PEROXYUREIDOACRYLATE/UREIDOACRYLATE AMIDOHYDROLASE-RELATED"/>
    <property type="match status" value="1"/>
</dbReference>
<evidence type="ECO:0000313" key="3">
    <source>
        <dbReference type="EMBL" id="PJZ65642.1"/>
    </source>
</evidence>
<dbReference type="PANTHER" id="PTHR43540:SF1">
    <property type="entry name" value="ISOCHORISMATASE HYDROLASE"/>
    <property type="match status" value="1"/>
</dbReference>
<dbReference type="RefSeq" id="WP_100759098.1">
    <property type="nucleotide sequence ID" value="NZ_NPDT01000004.1"/>
</dbReference>
<dbReference type="Pfam" id="PF00857">
    <property type="entry name" value="Isochorismatase"/>
    <property type="match status" value="1"/>
</dbReference>
<dbReference type="AlphaFoldDB" id="A0A2M9ZBC1"/>
<feature type="domain" description="Isochorismatase-like" evidence="2">
    <location>
        <begin position="34"/>
        <end position="212"/>
    </location>
</feature>
<keyword evidence="1 3" id="KW-0378">Hydrolase</keyword>
<protein>
    <submittedName>
        <fullName evidence="3">Hydrolase</fullName>
    </submittedName>
</protein>
<dbReference type="EMBL" id="NPDT01000004">
    <property type="protein sequence ID" value="PJZ65642.1"/>
    <property type="molecule type" value="Genomic_DNA"/>
</dbReference>
<comment type="caution">
    <text evidence="3">The sequence shown here is derived from an EMBL/GenBank/DDBJ whole genome shotgun (WGS) entry which is preliminary data.</text>
</comment>